<dbReference type="InterPro" id="IPR027417">
    <property type="entry name" value="P-loop_NTPase"/>
</dbReference>
<dbReference type="GO" id="GO:0005634">
    <property type="term" value="C:nucleus"/>
    <property type="evidence" value="ECO:0007669"/>
    <property type="project" value="UniProtKB-SubCell"/>
</dbReference>
<dbReference type="eggNOG" id="KOG1805">
    <property type="taxonomic scope" value="Eukaryota"/>
</dbReference>
<evidence type="ECO:0000256" key="15">
    <source>
        <dbReference type="ARBA" id="ARBA00022840"/>
    </source>
</evidence>
<evidence type="ECO:0000256" key="8">
    <source>
        <dbReference type="ARBA" id="ARBA00022722"/>
    </source>
</evidence>
<dbReference type="STRING" id="670483.S7RU37"/>
<dbReference type="GO" id="GO:0006281">
    <property type="term" value="P:DNA repair"/>
    <property type="evidence" value="ECO:0007669"/>
    <property type="project" value="UniProtKB-KW"/>
</dbReference>
<evidence type="ECO:0000313" key="25">
    <source>
        <dbReference type="Proteomes" id="UP000030669"/>
    </source>
</evidence>
<dbReference type="GO" id="GO:0003677">
    <property type="term" value="F:DNA binding"/>
    <property type="evidence" value="ECO:0007669"/>
    <property type="project" value="UniProtKB-KW"/>
</dbReference>
<dbReference type="PANTHER" id="PTHR43788">
    <property type="entry name" value="DNA2/NAM7 HELICASE FAMILY MEMBER"/>
    <property type="match status" value="1"/>
</dbReference>
<evidence type="ECO:0000259" key="23">
    <source>
        <dbReference type="Pfam" id="PF13087"/>
    </source>
</evidence>
<evidence type="ECO:0000256" key="7">
    <source>
        <dbReference type="ARBA" id="ARBA00022705"/>
    </source>
</evidence>
<evidence type="ECO:0000256" key="6">
    <source>
        <dbReference type="ARBA" id="ARBA00022485"/>
    </source>
</evidence>
<keyword evidence="14" id="KW-0347">Helicase</keyword>
<dbReference type="GO" id="GO:0004519">
    <property type="term" value="F:endonuclease activity"/>
    <property type="evidence" value="ECO:0007669"/>
    <property type="project" value="UniProtKB-KW"/>
</dbReference>
<dbReference type="EC" id="3.6.4.12" evidence="4"/>
<dbReference type="CDD" id="cd18808">
    <property type="entry name" value="SF1_C_Upf1"/>
    <property type="match status" value="1"/>
</dbReference>
<dbReference type="InterPro" id="IPR047187">
    <property type="entry name" value="SF1_C_Upf1"/>
</dbReference>
<keyword evidence="13" id="KW-0378">Hydrolase</keyword>
<reference evidence="24 25" key="1">
    <citation type="journal article" date="2012" name="Science">
        <title>The Paleozoic origin of enzymatic lignin decomposition reconstructed from 31 fungal genomes.</title>
        <authorList>
            <person name="Floudas D."/>
            <person name="Binder M."/>
            <person name="Riley R."/>
            <person name="Barry K."/>
            <person name="Blanchette R.A."/>
            <person name="Henrissat B."/>
            <person name="Martinez A.T."/>
            <person name="Otillar R."/>
            <person name="Spatafora J.W."/>
            <person name="Yadav J.S."/>
            <person name="Aerts A."/>
            <person name="Benoit I."/>
            <person name="Boyd A."/>
            <person name="Carlson A."/>
            <person name="Copeland A."/>
            <person name="Coutinho P.M."/>
            <person name="de Vries R.P."/>
            <person name="Ferreira P."/>
            <person name="Findley K."/>
            <person name="Foster B."/>
            <person name="Gaskell J."/>
            <person name="Glotzer D."/>
            <person name="Gorecki P."/>
            <person name="Heitman J."/>
            <person name="Hesse C."/>
            <person name="Hori C."/>
            <person name="Igarashi K."/>
            <person name="Jurgens J.A."/>
            <person name="Kallen N."/>
            <person name="Kersten P."/>
            <person name="Kohler A."/>
            <person name="Kuees U."/>
            <person name="Kumar T.K.A."/>
            <person name="Kuo A."/>
            <person name="LaButti K."/>
            <person name="Larrondo L.F."/>
            <person name="Lindquist E."/>
            <person name="Ling A."/>
            <person name="Lombard V."/>
            <person name="Lucas S."/>
            <person name="Lundell T."/>
            <person name="Martin R."/>
            <person name="McLaughlin D.J."/>
            <person name="Morgenstern I."/>
            <person name="Morin E."/>
            <person name="Murat C."/>
            <person name="Nagy L.G."/>
            <person name="Nolan M."/>
            <person name="Ohm R.A."/>
            <person name="Patyshakuliyeva A."/>
            <person name="Rokas A."/>
            <person name="Ruiz-Duenas F.J."/>
            <person name="Sabat G."/>
            <person name="Salamov A."/>
            <person name="Samejima M."/>
            <person name="Schmutz J."/>
            <person name="Slot J.C."/>
            <person name="St John F."/>
            <person name="Stenlid J."/>
            <person name="Sun H."/>
            <person name="Sun S."/>
            <person name="Syed K."/>
            <person name="Tsang A."/>
            <person name="Wiebenga A."/>
            <person name="Young D."/>
            <person name="Pisabarro A."/>
            <person name="Eastwood D.C."/>
            <person name="Martin F."/>
            <person name="Cullen D."/>
            <person name="Grigoriev I.V."/>
            <person name="Hibbett D.S."/>
        </authorList>
    </citation>
    <scope>NUCLEOTIDE SEQUENCE [LARGE SCALE GENOMIC DNA]</scope>
    <source>
        <strain evidence="24 25">ATCC 11539</strain>
    </source>
</reference>
<dbReference type="SUPFAM" id="SSF52540">
    <property type="entry name" value="P-loop containing nucleoside triphosphate hydrolases"/>
    <property type="match status" value="1"/>
</dbReference>
<dbReference type="Gene3D" id="3.40.50.300">
    <property type="entry name" value="P-loop containing nucleotide triphosphate hydrolases"/>
    <property type="match status" value="1"/>
</dbReference>
<dbReference type="GO" id="GO:0046872">
    <property type="term" value="F:metal ion binding"/>
    <property type="evidence" value="ECO:0007669"/>
    <property type="project" value="UniProtKB-KW"/>
</dbReference>
<accession>S7RU37</accession>
<dbReference type="GeneID" id="19308519"/>
<dbReference type="GO" id="GO:0005524">
    <property type="term" value="F:ATP binding"/>
    <property type="evidence" value="ECO:0007669"/>
    <property type="project" value="UniProtKB-KW"/>
</dbReference>
<evidence type="ECO:0000256" key="13">
    <source>
        <dbReference type="ARBA" id="ARBA00022801"/>
    </source>
</evidence>
<evidence type="ECO:0000256" key="9">
    <source>
        <dbReference type="ARBA" id="ARBA00022723"/>
    </source>
</evidence>
<evidence type="ECO:0000256" key="5">
    <source>
        <dbReference type="ARBA" id="ARBA00021516"/>
    </source>
</evidence>
<keyword evidence="10" id="KW-0547">Nucleotide-binding</keyword>
<evidence type="ECO:0000256" key="1">
    <source>
        <dbReference type="ARBA" id="ARBA00001966"/>
    </source>
</evidence>
<comment type="similarity">
    <text evidence="3">Belongs to the DNA2/NAM7 helicase family.</text>
</comment>
<keyword evidence="8" id="KW-0540">Nuclease</keyword>
<evidence type="ECO:0000256" key="4">
    <source>
        <dbReference type="ARBA" id="ARBA00012551"/>
    </source>
</evidence>
<dbReference type="GO" id="GO:0006260">
    <property type="term" value="P:DNA replication"/>
    <property type="evidence" value="ECO:0007669"/>
    <property type="project" value="UniProtKB-KW"/>
</dbReference>
<dbReference type="FunFam" id="3.40.50.300:FF:000789">
    <property type="entry name" value="DNA replication ATP-dependent helicase/nuclease DNA2"/>
    <property type="match status" value="1"/>
</dbReference>
<dbReference type="OMA" id="CANDIIA"/>
<evidence type="ECO:0000256" key="21">
    <source>
        <dbReference type="ARBA" id="ARBA00023268"/>
    </source>
</evidence>
<keyword evidence="15" id="KW-0067">ATP-binding</keyword>
<evidence type="ECO:0000256" key="14">
    <source>
        <dbReference type="ARBA" id="ARBA00022806"/>
    </source>
</evidence>
<dbReference type="AlphaFoldDB" id="S7RU37"/>
<keyword evidence="16" id="KW-0408">Iron</keyword>
<sequence length="279" mass="31218">MNEDIMILSNKLIYGDRLRCGSETVAKRSLCLPNPKAVKAIHRPICYPVETCWLHKLMAESCKAVFVDTDGVPACDSRVGDLVQNEVEARLVQQMAEALLVAGVSEEQIGIISLYRQQIKLLSHLLLARKGIEILTADRSQGRDKECIIISMVRSNDSGQIGELVRDWRRMNVSFTRARSKLIIFGSRKTLQTAPLLSEFFDLMQKQGWIVPLPAKADTLHTFAASQTVTKRSLEVTGVAVTPLKENKLDRPTKKVKRVAEEGLLRSRPLLKDLVNGSR</sequence>
<keyword evidence="9" id="KW-0479">Metal-binding</keyword>
<evidence type="ECO:0000256" key="11">
    <source>
        <dbReference type="ARBA" id="ARBA00022759"/>
    </source>
</evidence>
<evidence type="ECO:0000313" key="24">
    <source>
        <dbReference type="EMBL" id="EPQ56684.1"/>
    </source>
</evidence>
<protein>
    <recommendedName>
        <fullName evidence="5">DNA replication ATP-dependent helicase/nuclease DNA2</fullName>
        <ecNumber evidence="4">3.6.4.12</ecNumber>
    </recommendedName>
</protein>
<evidence type="ECO:0000256" key="20">
    <source>
        <dbReference type="ARBA" id="ARBA00023242"/>
    </source>
</evidence>
<dbReference type="PANTHER" id="PTHR43788:SF8">
    <property type="entry name" value="DNA-BINDING PROTEIN SMUBP-2"/>
    <property type="match status" value="1"/>
</dbReference>
<keyword evidence="12" id="KW-0227">DNA damage</keyword>
<feature type="domain" description="DNA2/NAM7 helicase-like C-terminal" evidence="23">
    <location>
        <begin position="1"/>
        <end position="188"/>
    </location>
</feature>
<keyword evidence="21" id="KW-0511">Multifunctional enzyme</keyword>
<keyword evidence="18" id="KW-0238">DNA-binding</keyword>
<comment type="cofactor">
    <cofactor evidence="1">
        <name>[4Fe-4S] cluster</name>
        <dbReference type="ChEBI" id="CHEBI:49883"/>
    </cofactor>
</comment>
<keyword evidence="7" id="KW-0235">DNA replication</keyword>
<comment type="catalytic activity">
    <reaction evidence="22">
        <text>ATP + H2O = ADP + phosphate + H(+)</text>
        <dbReference type="Rhea" id="RHEA:13065"/>
        <dbReference type="ChEBI" id="CHEBI:15377"/>
        <dbReference type="ChEBI" id="CHEBI:15378"/>
        <dbReference type="ChEBI" id="CHEBI:30616"/>
        <dbReference type="ChEBI" id="CHEBI:43474"/>
        <dbReference type="ChEBI" id="CHEBI:456216"/>
        <dbReference type="EC" id="3.6.4.12"/>
    </reaction>
</comment>
<evidence type="ECO:0000256" key="17">
    <source>
        <dbReference type="ARBA" id="ARBA00023014"/>
    </source>
</evidence>
<dbReference type="InterPro" id="IPR050534">
    <property type="entry name" value="Coronavir_polyprotein_1ab"/>
</dbReference>
<keyword evidence="25" id="KW-1185">Reference proteome</keyword>
<evidence type="ECO:0000256" key="2">
    <source>
        <dbReference type="ARBA" id="ARBA00004123"/>
    </source>
</evidence>
<dbReference type="Proteomes" id="UP000030669">
    <property type="component" value="Unassembled WGS sequence"/>
</dbReference>
<keyword evidence="6" id="KW-0004">4Fe-4S</keyword>
<evidence type="ECO:0000256" key="3">
    <source>
        <dbReference type="ARBA" id="ARBA00007913"/>
    </source>
</evidence>
<evidence type="ECO:0000256" key="19">
    <source>
        <dbReference type="ARBA" id="ARBA00023204"/>
    </source>
</evidence>
<dbReference type="OrthoDB" id="6513042at2759"/>
<dbReference type="GO" id="GO:0051539">
    <property type="term" value="F:4 iron, 4 sulfur cluster binding"/>
    <property type="evidence" value="ECO:0007669"/>
    <property type="project" value="UniProtKB-KW"/>
</dbReference>
<dbReference type="EMBL" id="KB469300">
    <property type="protein sequence ID" value="EPQ56684.1"/>
    <property type="molecule type" value="Genomic_DNA"/>
</dbReference>
<evidence type="ECO:0000256" key="16">
    <source>
        <dbReference type="ARBA" id="ARBA00023004"/>
    </source>
</evidence>
<keyword evidence="19" id="KW-0234">DNA repair</keyword>
<dbReference type="RefSeq" id="XP_007865372.1">
    <property type="nucleotide sequence ID" value="XM_007867181.1"/>
</dbReference>
<dbReference type="InterPro" id="IPR041679">
    <property type="entry name" value="DNA2/NAM7-like_C"/>
</dbReference>
<proteinExistence type="inferred from homology"/>
<dbReference type="KEGG" id="gtr:GLOTRDRAFT_75510"/>
<dbReference type="Pfam" id="PF13087">
    <property type="entry name" value="AAA_12"/>
    <property type="match status" value="1"/>
</dbReference>
<keyword evidence="17" id="KW-0411">Iron-sulfur</keyword>
<evidence type="ECO:0000256" key="12">
    <source>
        <dbReference type="ARBA" id="ARBA00022763"/>
    </source>
</evidence>
<name>S7RU37_GLOTA</name>
<evidence type="ECO:0000256" key="10">
    <source>
        <dbReference type="ARBA" id="ARBA00022741"/>
    </source>
</evidence>
<dbReference type="HOGENOM" id="CLU_059595_0_0_1"/>
<gene>
    <name evidence="24" type="ORF">GLOTRDRAFT_75510</name>
</gene>
<evidence type="ECO:0000256" key="22">
    <source>
        <dbReference type="ARBA" id="ARBA00047995"/>
    </source>
</evidence>
<evidence type="ECO:0000256" key="18">
    <source>
        <dbReference type="ARBA" id="ARBA00023125"/>
    </source>
</evidence>
<keyword evidence="11" id="KW-0255">Endonuclease</keyword>
<keyword evidence="20" id="KW-0539">Nucleus</keyword>
<comment type="subcellular location">
    <subcellularLocation>
        <location evidence="2">Nucleus</location>
    </subcellularLocation>
</comment>
<dbReference type="GO" id="GO:0043139">
    <property type="term" value="F:5'-3' DNA helicase activity"/>
    <property type="evidence" value="ECO:0007669"/>
    <property type="project" value="TreeGrafter"/>
</dbReference>
<dbReference type="GO" id="GO:0016787">
    <property type="term" value="F:hydrolase activity"/>
    <property type="evidence" value="ECO:0007669"/>
    <property type="project" value="UniProtKB-KW"/>
</dbReference>
<organism evidence="24 25">
    <name type="scientific">Gloeophyllum trabeum (strain ATCC 11539 / FP-39264 / Madison 617)</name>
    <name type="common">Brown rot fungus</name>
    <dbReference type="NCBI Taxonomy" id="670483"/>
    <lineage>
        <taxon>Eukaryota</taxon>
        <taxon>Fungi</taxon>
        <taxon>Dikarya</taxon>
        <taxon>Basidiomycota</taxon>
        <taxon>Agaricomycotina</taxon>
        <taxon>Agaricomycetes</taxon>
        <taxon>Gloeophyllales</taxon>
        <taxon>Gloeophyllaceae</taxon>
        <taxon>Gloeophyllum</taxon>
    </lineage>
</organism>